<evidence type="ECO:0000313" key="5">
    <source>
        <dbReference type="Proteomes" id="UP000008634"/>
    </source>
</evidence>
<accession>E6XCY1</accession>
<dbReference type="RefSeq" id="WP_013551591.1">
    <property type="nucleotide sequence ID" value="NC_014934.1"/>
</dbReference>
<proteinExistence type="predicted"/>
<feature type="domain" description="DUF6493" evidence="1">
    <location>
        <begin position="5"/>
        <end position="310"/>
    </location>
</feature>
<evidence type="ECO:0000259" key="3">
    <source>
        <dbReference type="Pfam" id="PF25149"/>
    </source>
</evidence>
<dbReference type="InterPro" id="IPR056727">
    <property type="entry name" value="DUF7825"/>
</dbReference>
<dbReference type="AlphaFoldDB" id="E6XCY1"/>
<dbReference type="KEGG" id="cao:Celal_2843"/>
<evidence type="ECO:0000259" key="1">
    <source>
        <dbReference type="Pfam" id="PF20103"/>
    </source>
</evidence>
<dbReference type="Pfam" id="PF20103">
    <property type="entry name" value="DUF6493"/>
    <property type="match status" value="1"/>
</dbReference>
<dbReference type="EMBL" id="CP002453">
    <property type="protein sequence ID" value="ADV50122.1"/>
    <property type="molecule type" value="Genomic_DNA"/>
</dbReference>
<sequence>MSGVIKMFEEKLAKEEITGIKKWFLGYEWEDRKIFIEHLKQYDEVKRKTLSQVQNTMISLLNFSSQGVLNLTKIDLDVSVLSDIEIDEVLSFYDLQKPESRYKEIKADIASPESFLTYIPYTVIKALFEKKKVPFDRQIFVACLIRFNVWHKSHFTEKLKPEAAEKVDRIFPKDQFTLDILMAVFEMELGVDGAFYLERDLNIGAIILKLVNDGTLDKGKVQQKIFEAFNNPTLKQSTQSWVKNVYVGLKFTKEENLACQAQFIELLHNDINLISNFSLKILKQISTDKTFDWSYFIDSLDGIVYRKKFNGGLRLALGMLYKKLQKDKTLLEKTCINLVPIFVQEEASIQEEAVKVFSLLENNNEVLSEALEPFISTMHSETKSALAFLLSSEDLALEIPYEKYKQEKYTPLPSSALQKLEYIATEDDFIFLCTKVLKSQDALDYELFLEGLLRFYHIKDTQKKALGSALKMAKRMTESMHIEATAREGVHHIFVAKLICIWLDPEEVTIEEEIKNWKTQKGTGKYLHDYTEVRFLTFYRLLGRLSFIAKTIREDKDIVLFSTPTHTNGSIDINVFFERLYVYEQNKISINETDFNIALNRLNRWSEYNKPQENKSEYRDILNYILDKKATFDPKKIKNLENSWFTAFVIKNQSKSPEAIDFFLTKKAKWWTAEAKDLFKFGMRYSDSSSYKWANITFDLAYTRDDETVVDVNHFSYYLLNYEYIIADVSHWFLKDRYYQEPLYLSLILNNYRFLSEMEARESKSTMAALLESIKNPIPLEQNGMMFLCLSLFAGNTTVRNTALEWLLELIEADYLDLPLFSKFVTQMLCNEHHPFPIKRVSEQFEQLHQMGGKYVAVLHHTLQEILAHIDPENLPKSFKNILHFYYEILKSTGSEIPEKIKEKLEAMSDKNAVKKEVKKILAV</sequence>
<dbReference type="STRING" id="688270.Celal_2843"/>
<evidence type="ECO:0000259" key="2">
    <source>
        <dbReference type="Pfam" id="PF25148"/>
    </source>
</evidence>
<dbReference type="Pfam" id="PF25149">
    <property type="entry name" value="DUF7825"/>
    <property type="match status" value="1"/>
</dbReference>
<dbReference type="InterPro" id="IPR045472">
    <property type="entry name" value="DUF6493"/>
</dbReference>
<name>E6XCY1_CELAD</name>
<evidence type="ECO:0000313" key="4">
    <source>
        <dbReference type="EMBL" id="ADV50122.1"/>
    </source>
</evidence>
<protein>
    <submittedName>
        <fullName evidence="4">Uncharacterized protein</fullName>
    </submittedName>
</protein>
<dbReference type="InterPro" id="IPR056726">
    <property type="entry name" value="DUF7824"/>
</dbReference>
<gene>
    <name evidence="4" type="ordered locus">Celal_2843</name>
</gene>
<reference evidence="4 5" key="1">
    <citation type="journal article" date="2010" name="Stand. Genomic Sci.">
        <title>Complete genome sequence of Cellulophaga algicola type strain (IC166).</title>
        <authorList>
            <person name="Abt B."/>
            <person name="Lu M."/>
            <person name="Misra M."/>
            <person name="Han C."/>
            <person name="Nolan M."/>
            <person name="Lucas S."/>
            <person name="Hammon N."/>
            <person name="Deshpande S."/>
            <person name="Cheng J.F."/>
            <person name="Tapia R."/>
            <person name="Goodwin L."/>
            <person name="Pitluck S."/>
            <person name="Liolios K."/>
            <person name="Pagani I."/>
            <person name="Ivanova N."/>
            <person name="Mavromatis K."/>
            <person name="Ovchinikova G."/>
            <person name="Pati A."/>
            <person name="Chen A."/>
            <person name="Palaniappan K."/>
            <person name="Land M."/>
            <person name="Hauser L."/>
            <person name="Chang Y.J."/>
            <person name="Jeffries C.D."/>
            <person name="Detter J.C."/>
            <person name="Brambilla E."/>
            <person name="Rohde M."/>
            <person name="Tindall B.J."/>
            <person name="Goker M."/>
            <person name="Woyke T."/>
            <person name="Bristow J."/>
            <person name="Eisen J.A."/>
            <person name="Markowitz V."/>
            <person name="Hugenholtz P."/>
            <person name="Kyrpides N.C."/>
            <person name="Klenk H.P."/>
            <person name="Lapidus A."/>
        </authorList>
    </citation>
    <scope>NUCLEOTIDE SEQUENCE [LARGE SCALE GENOMIC DNA]</scope>
    <source>
        <strain evidence="5">DSM 14237 / IC166 / ACAM 630</strain>
    </source>
</reference>
<dbReference type="eggNOG" id="COG3831">
    <property type="taxonomic scope" value="Bacteria"/>
</dbReference>
<dbReference type="HOGENOM" id="CLU_315862_0_0_10"/>
<dbReference type="Proteomes" id="UP000008634">
    <property type="component" value="Chromosome"/>
</dbReference>
<dbReference type="Pfam" id="PF25148">
    <property type="entry name" value="DUF7824"/>
    <property type="match status" value="1"/>
</dbReference>
<dbReference type="OrthoDB" id="6629398at2"/>
<feature type="domain" description="DUF7824" evidence="2">
    <location>
        <begin position="417"/>
        <end position="661"/>
    </location>
</feature>
<organism evidence="4 5">
    <name type="scientific">Cellulophaga algicola (strain DSM 14237 / IC166 / ACAM 630)</name>
    <dbReference type="NCBI Taxonomy" id="688270"/>
    <lineage>
        <taxon>Bacteria</taxon>
        <taxon>Pseudomonadati</taxon>
        <taxon>Bacteroidota</taxon>
        <taxon>Flavobacteriia</taxon>
        <taxon>Flavobacteriales</taxon>
        <taxon>Flavobacteriaceae</taxon>
        <taxon>Cellulophaga</taxon>
    </lineage>
</organism>
<feature type="domain" description="DUF7825" evidence="3">
    <location>
        <begin position="686"/>
        <end position="922"/>
    </location>
</feature>
<keyword evidence="5" id="KW-1185">Reference proteome</keyword>